<evidence type="ECO:0000256" key="11">
    <source>
        <dbReference type="ARBA" id="ARBA00022989"/>
    </source>
</evidence>
<feature type="region of interest" description="Disordered" evidence="17">
    <location>
        <begin position="343"/>
        <end position="393"/>
    </location>
</feature>
<evidence type="ECO:0000256" key="6">
    <source>
        <dbReference type="ARBA" id="ARBA00022729"/>
    </source>
</evidence>
<keyword evidence="9" id="KW-0418">Kinase</keyword>
<evidence type="ECO:0000256" key="4">
    <source>
        <dbReference type="ARBA" id="ARBA00022679"/>
    </source>
</evidence>
<dbReference type="InterPro" id="IPR008271">
    <property type="entry name" value="Ser/Thr_kinase_AS"/>
</dbReference>
<keyword evidence="2 16" id="KW-0723">Serine/threonine-protein kinase</keyword>
<evidence type="ECO:0000256" key="1">
    <source>
        <dbReference type="ARBA" id="ARBA00004167"/>
    </source>
</evidence>
<keyword evidence="20" id="KW-1185">Reference proteome</keyword>
<dbReference type="InterPro" id="IPR001245">
    <property type="entry name" value="Ser-Thr/Tyr_kinase_cat_dom"/>
</dbReference>
<comment type="subcellular location">
    <subcellularLocation>
        <location evidence="1">Membrane</location>
        <topology evidence="1">Single-pass membrane protein</topology>
    </subcellularLocation>
</comment>
<evidence type="ECO:0000256" key="17">
    <source>
        <dbReference type="SAM" id="MobiDB-lite"/>
    </source>
</evidence>
<dbReference type="Pfam" id="PF07714">
    <property type="entry name" value="PK_Tyr_Ser-Thr"/>
    <property type="match status" value="1"/>
</dbReference>
<keyword evidence="12" id="KW-0472">Membrane</keyword>
<dbReference type="FunFam" id="3.30.200.20:FF:000225">
    <property type="entry name" value="cold-responsive protein kinase 1"/>
    <property type="match status" value="1"/>
</dbReference>
<keyword evidence="11" id="KW-1133">Transmembrane helix</keyword>
<keyword evidence="13" id="KW-0675">Receptor</keyword>
<evidence type="ECO:0000256" key="10">
    <source>
        <dbReference type="ARBA" id="ARBA00022840"/>
    </source>
</evidence>
<dbReference type="PROSITE" id="PS50011">
    <property type="entry name" value="PROTEIN_KINASE_DOM"/>
    <property type="match status" value="1"/>
</dbReference>
<keyword evidence="3" id="KW-0597">Phosphoprotein</keyword>
<evidence type="ECO:0000256" key="5">
    <source>
        <dbReference type="ARBA" id="ARBA00022692"/>
    </source>
</evidence>
<keyword evidence="5" id="KW-0812">Transmembrane</keyword>
<evidence type="ECO:0000256" key="16">
    <source>
        <dbReference type="RuleBase" id="RU000304"/>
    </source>
</evidence>
<evidence type="ECO:0000256" key="9">
    <source>
        <dbReference type="ARBA" id="ARBA00022777"/>
    </source>
</evidence>
<keyword evidence="6" id="KW-0732">Signal</keyword>
<dbReference type="SMART" id="SM00220">
    <property type="entry name" value="S_TKc"/>
    <property type="match status" value="1"/>
</dbReference>
<dbReference type="AlphaFoldDB" id="A0A6G1DNI3"/>
<dbReference type="FunFam" id="1.10.510.10:FF:000044">
    <property type="entry name" value="Putative LRR receptor-like serine/threonine-protein kinase"/>
    <property type="match status" value="1"/>
</dbReference>
<evidence type="ECO:0000256" key="15">
    <source>
        <dbReference type="PROSITE-ProRule" id="PRU10141"/>
    </source>
</evidence>
<keyword evidence="7" id="KW-0677">Repeat</keyword>
<keyword evidence="8 15" id="KW-0547">Nucleotide-binding</keyword>
<dbReference type="SUPFAM" id="SSF56112">
    <property type="entry name" value="Protein kinase-like (PK-like)"/>
    <property type="match status" value="1"/>
</dbReference>
<evidence type="ECO:0000256" key="14">
    <source>
        <dbReference type="ARBA" id="ARBA00023180"/>
    </source>
</evidence>
<proteinExistence type="inferred from homology"/>
<feature type="compositionally biased region" description="Low complexity" evidence="17">
    <location>
        <begin position="350"/>
        <end position="361"/>
    </location>
</feature>
<dbReference type="InterPro" id="IPR052059">
    <property type="entry name" value="CR_Ser/Thr_kinase"/>
</dbReference>
<comment type="similarity">
    <text evidence="16">Belongs to the protein kinase superfamily.</text>
</comment>
<evidence type="ECO:0000256" key="7">
    <source>
        <dbReference type="ARBA" id="ARBA00022737"/>
    </source>
</evidence>
<evidence type="ECO:0000256" key="13">
    <source>
        <dbReference type="ARBA" id="ARBA00023170"/>
    </source>
</evidence>
<evidence type="ECO:0000259" key="18">
    <source>
        <dbReference type="PROSITE" id="PS50011"/>
    </source>
</evidence>
<dbReference type="InterPro" id="IPR011009">
    <property type="entry name" value="Kinase-like_dom_sf"/>
</dbReference>
<dbReference type="EMBL" id="SPHZ02000006">
    <property type="protein sequence ID" value="KAF0914011.1"/>
    <property type="molecule type" value="Genomic_DNA"/>
</dbReference>
<gene>
    <name evidence="19" type="ORF">E2562_026390</name>
</gene>
<reference evidence="19 20" key="1">
    <citation type="submission" date="2019-11" db="EMBL/GenBank/DDBJ databases">
        <title>Whole genome sequence of Oryza granulata.</title>
        <authorList>
            <person name="Li W."/>
        </authorList>
    </citation>
    <scope>NUCLEOTIDE SEQUENCE [LARGE SCALE GENOMIC DNA]</scope>
    <source>
        <strain evidence="20">cv. Menghai</strain>
        <tissue evidence="19">Leaf</tissue>
    </source>
</reference>
<dbReference type="EMBL" id="SPHZ02000006">
    <property type="protein sequence ID" value="KAF0914009.1"/>
    <property type="molecule type" value="Genomic_DNA"/>
</dbReference>
<evidence type="ECO:0000256" key="2">
    <source>
        <dbReference type="ARBA" id="ARBA00022527"/>
    </source>
</evidence>
<organism evidence="19 20">
    <name type="scientific">Oryza meyeriana var. granulata</name>
    <dbReference type="NCBI Taxonomy" id="110450"/>
    <lineage>
        <taxon>Eukaryota</taxon>
        <taxon>Viridiplantae</taxon>
        <taxon>Streptophyta</taxon>
        <taxon>Embryophyta</taxon>
        <taxon>Tracheophyta</taxon>
        <taxon>Spermatophyta</taxon>
        <taxon>Magnoliopsida</taxon>
        <taxon>Liliopsida</taxon>
        <taxon>Poales</taxon>
        <taxon>Poaceae</taxon>
        <taxon>BOP clade</taxon>
        <taxon>Oryzoideae</taxon>
        <taxon>Oryzeae</taxon>
        <taxon>Oryzinae</taxon>
        <taxon>Oryza</taxon>
        <taxon>Oryza meyeriana</taxon>
    </lineage>
</organism>
<comment type="caution">
    <text evidence="19">The sequence shown here is derived from an EMBL/GenBank/DDBJ whole genome shotgun (WGS) entry which is preliminary data.</text>
</comment>
<evidence type="ECO:0000313" key="20">
    <source>
        <dbReference type="Proteomes" id="UP000479710"/>
    </source>
</evidence>
<dbReference type="GO" id="GO:0004674">
    <property type="term" value="F:protein serine/threonine kinase activity"/>
    <property type="evidence" value="ECO:0007669"/>
    <property type="project" value="UniProtKB-KW"/>
</dbReference>
<dbReference type="PROSITE" id="PS00108">
    <property type="entry name" value="PROTEIN_KINASE_ST"/>
    <property type="match status" value="1"/>
</dbReference>
<protein>
    <recommendedName>
        <fullName evidence="18">Protein kinase domain-containing protein</fullName>
    </recommendedName>
</protein>
<dbReference type="InterPro" id="IPR000719">
    <property type="entry name" value="Prot_kinase_dom"/>
</dbReference>
<feature type="compositionally biased region" description="Polar residues" evidence="17">
    <location>
        <begin position="362"/>
        <end position="393"/>
    </location>
</feature>
<evidence type="ECO:0000256" key="8">
    <source>
        <dbReference type="ARBA" id="ARBA00022741"/>
    </source>
</evidence>
<dbReference type="EMBL" id="SPHZ02000006">
    <property type="protein sequence ID" value="KAF0914010.1"/>
    <property type="molecule type" value="Genomic_DNA"/>
</dbReference>
<dbReference type="PANTHER" id="PTHR47973">
    <property type="entry name" value="CYSTEINE-RICH RECEPTOR-LIKE PROTEIN KINASE 3"/>
    <property type="match status" value="1"/>
</dbReference>
<keyword evidence="4" id="KW-0808">Transferase</keyword>
<keyword evidence="14" id="KW-0325">Glycoprotein</keyword>
<dbReference type="InterPro" id="IPR017441">
    <property type="entry name" value="Protein_kinase_ATP_BS"/>
</dbReference>
<dbReference type="Gene3D" id="3.30.200.20">
    <property type="entry name" value="Phosphorylase Kinase, domain 1"/>
    <property type="match status" value="1"/>
</dbReference>
<dbReference type="OrthoDB" id="4062651at2759"/>
<dbReference type="Proteomes" id="UP000479710">
    <property type="component" value="Unassembled WGS sequence"/>
</dbReference>
<feature type="binding site" evidence="15">
    <location>
        <position position="84"/>
    </location>
    <ligand>
        <name>ATP</name>
        <dbReference type="ChEBI" id="CHEBI:30616"/>
    </ligand>
</feature>
<dbReference type="GO" id="GO:0016020">
    <property type="term" value="C:membrane"/>
    <property type="evidence" value="ECO:0007669"/>
    <property type="project" value="UniProtKB-SubCell"/>
</dbReference>
<dbReference type="GO" id="GO:0005524">
    <property type="term" value="F:ATP binding"/>
    <property type="evidence" value="ECO:0007669"/>
    <property type="project" value="UniProtKB-UniRule"/>
</dbReference>
<evidence type="ECO:0000313" key="19">
    <source>
        <dbReference type="EMBL" id="KAF0914009.1"/>
    </source>
</evidence>
<name>A0A6G1DNI3_9ORYZ</name>
<evidence type="ECO:0000256" key="3">
    <source>
        <dbReference type="ARBA" id="ARBA00022553"/>
    </source>
</evidence>
<keyword evidence="10 15" id="KW-0067">ATP-binding</keyword>
<accession>A0A6G1DNI3</accession>
<sequence length="393" mass="43251">MGVSASCLWGGSESRRNQNASAAVTSPRSGQVISRAGSNVQVFSLKELKLATRNFHMMNCIGRGGFGAVYKGNLKDGTQIAIKKLSAESKQGANEFLTEINVISNVRHPNLVKLIGCCVEGTNRLLVYEYAENNSLAHALLGPRSRCIPLNWQKRAAICIGTASGLAFLHEEAQPRIVHRDIKASNILLDKKLLPKIGDFGLAKLFPDTITHISTRVAGTMGYLAPEYALLGQLTKKADIYSFGVLVLEVISGESSSKSTWGHDMHVLVEWTWKLREQERLLEIVDPELEEYPEEEMLRFIKVALLCTQATSQQRPSMKQVVDMLSNPTEINLENLVAPGVLKEPRHHSSSSGGLTLDTSSNRSTKANPAESYSTQTRDMNSYQLSTIEVSPR</sequence>
<evidence type="ECO:0000256" key="12">
    <source>
        <dbReference type="ARBA" id="ARBA00023136"/>
    </source>
</evidence>
<dbReference type="CDD" id="cd14066">
    <property type="entry name" value="STKc_IRAK"/>
    <property type="match status" value="1"/>
</dbReference>
<dbReference type="Gene3D" id="1.10.510.10">
    <property type="entry name" value="Transferase(Phosphotransferase) domain 1"/>
    <property type="match status" value="1"/>
</dbReference>
<feature type="domain" description="Protein kinase" evidence="18">
    <location>
        <begin position="55"/>
        <end position="330"/>
    </location>
</feature>
<dbReference type="PROSITE" id="PS00107">
    <property type="entry name" value="PROTEIN_KINASE_ATP"/>
    <property type="match status" value="1"/>
</dbReference>